<sequence length="43" mass="5108">MKKGREEISLPFFNYCRKEREGQTLSFGLGFALYRNTFDILQC</sequence>
<gene>
    <name evidence="1" type="ORF">HMPREF6123_1825</name>
</gene>
<proteinExistence type="predicted"/>
<dbReference type="InParanoid" id="C2KZA6"/>
<organism evidence="1 2">
    <name type="scientific">Oribacterium sinus F0268</name>
    <dbReference type="NCBI Taxonomy" id="585501"/>
    <lineage>
        <taxon>Bacteria</taxon>
        <taxon>Bacillati</taxon>
        <taxon>Bacillota</taxon>
        <taxon>Clostridia</taxon>
        <taxon>Lachnospirales</taxon>
        <taxon>Lachnospiraceae</taxon>
        <taxon>Oribacterium</taxon>
    </lineage>
</organism>
<dbReference type="EMBL" id="ACKX01000182">
    <property type="protein sequence ID" value="EEJ50913.1"/>
    <property type="molecule type" value="Genomic_DNA"/>
</dbReference>
<evidence type="ECO:0000313" key="2">
    <source>
        <dbReference type="Proteomes" id="UP000004121"/>
    </source>
</evidence>
<accession>C2KZA6</accession>
<reference evidence="1 2" key="1">
    <citation type="submission" date="2009-04" db="EMBL/GenBank/DDBJ databases">
        <authorList>
            <person name="Qin X."/>
            <person name="Bachman B."/>
            <person name="Battles P."/>
            <person name="Bell A."/>
            <person name="Bess C."/>
            <person name="Bickham C."/>
            <person name="Chaboub L."/>
            <person name="Chen D."/>
            <person name="Coyle M."/>
            <person name="Deiros D.R."/>
            <person name="Dinh H."/>
            <person name="Forbes L."/>
            <person name="Fowler G."/>
            <person name="Francisco L."/>
            <person name="Fu Q."/>
            <person name="Gubbala S."/>
            <person name="Hale W."/>
            <person name="Han Y."/>
            <person name="Hemphill L."/>
            <person name="Highlander S.K."/>
            <person name="Hirani K."/>
            <person name="Hogues M."/>
            <person name="Jackson L."/>
            <person name="Jakkamsetti A."/>
            <person name="Javaid M."/>
            <person name="Jiang H."/>
            <person name="Korchina V."/>
            <person name="Kovar C."/>
            <person name="Lara F."/>
            <person name="Lee S."/>
            <person name="Mata R."/>
            <person name="Mathew T."/>
            <person name="Moen C."/>
            <person name="Morales K."/>
            <person name="Munidasa M."/>
            <person name="Nazareth L."/>
            <person name="Ngo R."/>
            <person name="Nguyen L."/>
            <person name="Okwuonu G."/>
            <person name="Ongeri F."/>
            <person name="Patil S."/>
            <person name="Petrosino J."/>
            <person name="Pham C."/>
            <person name="Pham P."/>
            <person name="Pu L.-L."/>
            <person name="Puazo M."/>
            <person name="Raj R."/>
            <person name="Reid J."/>
            <person name="Rouhana J."/>
            <person name="Saada N."/>
            <person name="Shang Y."/>
            <person name="Simmons D."/>
            <person name="Thornton R."/>
            <person name="Warren J."/>
            <person name="Weissenberger G."/>
            <person name="Zhang J."/>
            <person name="Zhang L."/>
            <person name="Zhou C."/>
            <person name="Zhu D."/>
            <person name="Muzny D."/>
            <person name="Worley K."/>
            <person name="Gibbs R."/>
        </authorList>
    </citation>
    <scope>NUCLEOTIDE SEQUENCE [LARGE SCALE GENOMIC DNA]</scope>
    <source>
        <strain evidence="1 2">F0268</strain>
    </source>
</reference>
<dbReference type="AlphaFoldDB" id="C2KZA6"/>
<protein>
    <submittedName>
        <fullName evidence="1">Uncharacterized protein</fullName>
    </submittedName>
</protein>
<comment type="caution">
    <text evidence="1">The sequence shown here is derived from an EMBL/GenBank/DDBJ whole genome shotgun (WGS) entry which is preliminary data.</text>
</comment>
<keyword evidence="2" id="KW-1185">Reference proteome</keyword>
<name>C2KZA6_9FIRM</name>
<evidence type="ECO:0000313" key="1">
    <source>
        <dbReference type="EMBL" id="EEJ50913.1"/>
    </source>
</evidence>
<dbReference type="HOGENOM" id="CLU_3236891_0_0_9"/>
<dbReference type="STRING" id="585501.HMPREF6123_1825"/>
<dbReference type="Proteomes" id="UP000004121">
    <property type="component" value="Unassembled WGS sequence"/>
</dbReference>